<evidence type="ECO:0000256" key="4">
    <source>
        <dbReference type="ARBA" id="ARBA00022982"/>
    </source>
</evidence>
<dbReference type="PANTHER" id="PTHR33751:SF9">
    <property type="entry name" value="CYTOCHROME C4"/>
    <property type="match status" value="1"/>
</dbReference>
<protein>
    <submittedName>
        <fullName evidence="8">C-type cytochrome</fullName>
    </submittedName>
</protein>
<dbReference type="SUPFAM" id="SSF46626">
    <property type="entry name" value="Cytochrome c"/>
    <property type="match status" value="3"/>
</dbReference>
<keyword evidence="3 6" id="KW-0479">Metal-binding</keyword>
<dbReference type="Gene3D" id="1.10.760.10">
    <property type="entry name" value="Cytochrome c-like domain"/>
    <property type="match status" value="3"/>
</dbReference>
<keyword evidence="9" id="KW-1185">Reference proteome</keyword>
<dbReference type="PANTHER" id="PTHR33751">
    <property type="entry name" value="CBB3-TYPE CYTOCHROME C OXIDASE SUBUNIT FIXP"/>
    <property type="match status" value="1"/>
</dbReference>
<evidence type="ECO:0000256" key="3">
    <source>
        <dbReference type="ARBA" id="ARBA00022723"/>
    </source>
</evidence>
<dbReference type="InterPro" id="IPR009056">
    <property type="entry name" value="Cyt_c-like_dom"/>
</dbReference>
<evidence type="ECO:0000256" key="1">
    <source>
        <dbReference type="ARBA" id="ARBA00022448"/>
    </source>
</evidence>
<evidence type="ECO:0000313" key="9">
    <source>
        <dbReference type="Proteomes" id="UP000709466"/>
    </source>
</evidence>
<name>A0ABX0W2Q1_9RHOB</name>
<dbReference type="InterPro" id="IPR036909">
    <property type="entry name" value="Cyt_c-like_dom_sf"/>
</dbReference>
<keyword evidence="2 6" id="KW-0349">Heme</keyword>
<keyword evidence="4" id="KW-0249">Electron transport</keyword>
<accession>A0ABX0W2Q1</accession>
<evidence type="ECO:0000256" key="6">
    <source>
        <dbReference type="PROSITE-ProRule" id="PRU00433"/>
    </source>
</evidence>
<evidence type="ECO:0000256" key="5">
    <source>
        <dbReference type="ARBA" id="ARBA00023004"/>
    </source>
</evidence>
<dbReference type="EMBL" id="JAATOP010000012">
    <property type="protein sequence ID" value="NIY73682.1"/>
    <property type="molecule type" value="Genomic_DNA"/>
</dbReference>
<dbReference type="Pfam" id="PF13442">
    <property type="entry name" value="Cytochrome_CBB3"/>
    <property type="match status" value="1"/>
</dbReference>
<gene>
    <name evidence="8" type="ORF">HCZ30_14705</name>
</gene>
<evidence type="ECO:0000256" key="2">
    <source>
        <dbReference type="ARBA" id="ARBA00022617"/>
    </source>
</evidence>
<evidence type="ECO:0000259" key="7">
    <source>
        <dbReference type="PROSITE" id="PS51007"/>
    </source>
</evidence>
<dbReference type="RefSeq" id="WP_167639067.1">
    <property type="nucleotide sequence ID" value="NZ_JAATOP010000012.1"/>
</dbReference>
<proteinExistence type="predicted"/>
<dbReference type="PROSITE" id="PS51007">
    <property type="entry name" value="CYTC"/>
    <property type="match status" value="1"/>
</dbReference>
<dbReference type="Proteomes" id="UP000709466">
    <property type="component" value="Unassembled WGS sequence"/>
</dbReference>
<organism evidence="8 9">
    <name type="scientific">Marivivens donghaensis</name>
    <dbReference type="NCBI Taxonomy" id="1699413"/>
    <lineage>
        <taxon>Bacteria</taxon>
        <taxon>Pseudomonadati</taxon>
        <taxon>Pseudomonadota</taxon>
        <taxon>Alphaproteobacteria</taxon>
        <taxon>Rhodobacterales</taxon>
        <taxon>Paracoccaceae</taxon>
        <taxon>Marivivens group</taxon>
        <taxon>Marivivens</taxon>
    </lineage>
</organism>
<evidence type="ECO:0000313" key="8">
    <source>
        <dbReference type="EMBL" id="NIY73682.1"/>
    </source>
</evidence>
<feature type="domain" description="Cytochrome c" evidence="7">
    <location>
        <begin position="261"/>
        <end position="356"/>
    </location>
</feature>
<keyword evidence="5 6" id="KW-0408">Iron</keyword>
<reference evidence="8 9" key="1">
    <citation type="submission" date="2020-03" db="EMBL/GenBank/DDBJ databases">
        <title>Bacterial isolates of synthetic phycosphere.</title>
        <authorList>
            <person name="Fu H."/>
            <person name="Moran M.A."/>
        </authorList>
    </citation>
    <scope>NUCLEOTIDE SEQUENCE [LARGE SCALE GENOMIC DNA]</scope>
    <source>
        <strain evidence="8 9">HF1</strain>
    </source>
</reference>
<keyword evidence="1" id="KW-0813">Transport</keyword>
<dbReference type="InterPro" id="IPR050597">
    <property type="entry name" value="Cytochrome_c_Oxidase_Subunit"/>
</dbReference>
<sequence>MKHYLIGGAAIAAIAGAAFFTLAPYNIAASVPHFPLVGEVLHQYLRNAVTVRASRIEVPAQVDLSDPALIRLGAGHFATSCQMCHGAPGIERNPVVEHMRPAPPPLDGDDYEPEEFWWIARHGFKYTGMPSWVAERDDEPWAMAAFLSHYNDFDRTTYEEAAFGEAGAYSSDAISFTDGIPNTCTRCHGEDGMGRGGAAPIVSGQSEGYLIAALMAYGNGQRQSGFMQPLAKPLEPIERARVAEGMAGGGAEWNGIPLPFGDAERGRDLANRGSEHEDIAACSSCHEGHGENGLYPERSDVPRIAGQHGYFLYNWLMMYRDGPVPTTERAHLMAAAAKPLSDEDIADLAAYYSSVR</sequence>
<dbReference type="Pfam" id="PF00034">
    <property type="entry name" value="Cytochrom_C"/>
    <property type="match status" value="1"/>
</dbReference>
<comment type="caution">
    <text evidence="8">The sequence shown here is derived from an EMBL/GenBank/DDBJ whole genome shotgun (WGS) entry which is preliminary data.</text>
</comment>